<dbReference type="PROSITE" id="PS50102">
    <property type="entry name" value="RRM"/>
    <property type="match status" value="1"/>
</dbReference>
<dbReference type="SUPFAM" id="SSF54928">
    <property type="entry name" value="RNA-binding domain, RBD"/>
    <property type="match status" value="1"/>
</dbReference>
<dbReference type="InterPro" id="IPR035979">
    <property type="entry name" value="RBD_domain_sf"/>
</dbReference>
<dbReference type="InterPro" id="IPR000504">
    <property type="entry name" value="RRM_dom"/>
</dbReference>
<reference evidence="4" key="1">
    <citation type="submission" date="2018-12" db="EMBL/GenBank/DDBJ databases">
        <authorList>
            <person name="Syme R.A."/>
            <person name="Farfan-Caceres L."/>
            <person name="Lichtenzveig J."/>
        </authorList>
    </citation>
    <scope>NUCLEOTIDE SEQUENCE</scope>
    <source>
        <strain evidence="4">Al4</strain>
    </source>
</reference>
<dbReference type="OrthoDB" id="3796937at2759"/>
<dbReference type="CDD" id="cd00590">
    <property type="entry name" value="RRM_SF"/>
    <property type="match status" value="1"/>
</dbReference>
<reference evidence="4" key="2">
    <citation type="submission" date="2020-09" db="EMBL/GenBank/DDBJ databases">
        <title>Reference genome assembly for Australian Ascochyta lentis isolate Al4.</title>
        <authorList>
            <person name="Lee R.C."/>
            <person name="Farfan-Caceres L.M."/>
            <person name="Debler J.W."/>
            <person name="Williams A.H."/>
            <person name="Henares B.M."/>
        </authorList>
    </citation>
    <scope>NUCLEOTIDE SEQUENCE</scope>
    <source>
        <strain evidence="4">Al4</strain>
    </source>
</reference>
<keyword evidence="1" id="KW-0694">RNA-binding</keyword>
<dbReference type="AlphaFoldDB" id="A0A8H7IWW2"/>
<evidence type="ECO:0000256" key="2">
    <source>
        <dbReference type="SAM" id="MobiDB-lite"/>
    </source>
</evidence>
<evidence type="ECO:0000259" key="3">
    <source>
        <dbReference type="PROSITE" id="PS50102"/>
    </source>
</evidence>
<evidence type="ECO:0000313" key="4">
    <source>
        <dbReference type="EMBL" id="KAF9692623.1"/>
    </source>
</evidence>
<dbReference type="Gene3D" id="3.30.70.330">
    <property type="match status" value="1"/>
</dbReference>
<accession>A0A8H7IWW2</accession>
<feature type="domain" description="RRM" evidence="3">
    <location>
        <begin position="305"/>
        <end position="382"/>
    </location>
</feature>
<dbReference type="Proteomes" id="UP000651452">
    <property type="component" value="Unassembled WGS sequence"/>
</dbReference>
<keyword evidence="5" id="KW-1185">Reference proteome</keyword>
<feature type="region of interest" description="Disordered" evidence="2">
    <location>
        <begin position="99"/>
        <end position="146"/>
    </location>
</feature>
<evidence type="ECO:0000313" key="5">
    <source>
        <dbReference type="Proteomes" id="UP000651452"/>
    </source>
</evidence>
<dbReference type="EMBL" id="RZGK01000018">
    <property type="protein sequence ID" value="KAF9692623.1"/>
    <property type="molecule type" value="Genomic_DNA"/>
</dbReference>
<dbReference type="InterPro" id="IPR012677">
    <property type="entry name" value="Nucleotide-bd_a/b_plait_sf"/>
</dbReference>
<proteinExistence type="predicted"/>
<organism evidence="4 5">
    <name type="scientific">Ascochyta lentis</name>
    <dbReference type="NCBI Taxonomy" id="205686"/>
    <lineage>
        <taxon>Eukaryota</taxon>
        <taxon>Fungi</taxon>
        <taxon>Dikarya</taxon>
        <taxon>Ascomycota</taxon>
        <taxon>Pezizomycotina</taxon>
        <taxon>Dothideomycetes</taxon>
        <taxon>Pleosporomycetidae</taxon>
        <taxon>Pleosporales</taxon>
        <taxon>Pleosporineae</taxon>
        <taxon>Didymellaceae</taxon>
        <taxon>Ascochyta</taxon>
    </lineage>
</organism>
<evidence type="ECO:0000256" key="1">
    <source>
        <dbReference type="PROSITE-ProRule" id="PRU00176"/>
    </source>
</evidence>
<dbReference type="SMART" id="SM00360">
    <property type="entry name" value="RRM"/>
    <property type="match status" value="1"/>
</dbReference>
<gene>
    <name evidence="4" type="ORF">EKO04_009519</name>
</gene>
<sequence>MDHRRRASSTASIGLLSRQLASITDTLAKASQRRDAELKKVRGSAKVSPVTTVSDLRATKYAAKGTTSFGAPATSTRASDASHIGDNSRAMLAELESLRDAEHVSDSQSNDEGDDDIGPKLAELDRPASPPLTTATAPTDDDPRQKLTELAVLSVTGRREVSSNINEDEHDDDDDDINILRMRLQNLRSYFDVSPQIVPGSHAQLERVADHHAQGEIVEGFGARIKPEVMPYVIALELEHSSTQWEHAQRWATYLFGSGLNSYEAHKDRDIAVAHAEDALKKIICSVLEVEEGLRHKEEETKPQKRLVVSNLAAGADEQELERLFRKHRFEIVNIDLLSDRDPLRRTQTAHVDMSSREAAVQASYLTGHIYGLIVHIKLAVEQDG</sequence>
<comment type="caution">
    <text evidence="4">The sequence shown here is derived from an EMBL/GenBank/DDBJ whole genome shotgun (WGS) entry which is preliminary data.</text>
</comment>
<name>A0A8H7IWW2_9PLEO</name>
<dbReference type="GO" id="GO:0003723">
    <property type="term" value="F:RNA binding"/>
    <property type="evidence" value="ECO:0007669"/>
    <property type="project" value="UniProtKB-UniRule"/>
</dbReference>
<protein>
    <recommendedName>
        <fullName evidence="3">RRM domain-containing protein</fullName>
    </recommendedName>
</protein>